<dbReference type="EMBL" id="RCIW01000048">
    <property type="protein sequence ID" value="RLP05899.1"/>
    <property type="molecule type" value="Genomic_DNA"/>
</dbReference>
<organism evidence="1 2">
    <name type="scientific">Propionibacterium australiense</name>
    <dbReference type="NCBI Taxonomy" id="119981"/>
    <lineage>
        <taxon>Bacteria</taxon>
        <taxon>Bacillati</taxon>
        <taxon>Actinomycetota</taxon>
        <taxon>Actinomycetes</taxon>
        <taxon>Propionibacteriales</taxon>
        <taxon>Propionibacteriaceae</taxon>
        <taxon>Propionibacterium</taxon>
    </lineage>
</organism>
<evidence type="ECO:0000313" key="2">
    <source>
        <dbReference type="Proteomes" id="UP000279336"/>
    </source>
</evidence>
<sequence>MYPGFEEWAIDARCLLIQRAFMQNEMLFLSGPNWNFHTWCSMRVVDAKGEFLFDDSLSVDLLEGPETPLGGLVGRMVVEVVPDFAMDLGNLTLVLDDGVRIECIDDTDWEPWHFRVDDHDW</sequence>
<accession>A0A8B3FPK1</accession>
<dbReference type="RefSeq" id="WP_220667494.1">
    <property type="nucleotide sequence ID" value="NZ_RCIW01000048.1"/>
</dbReference>
<name>A0A8B3FPK1_9ACTN</name>
<dbReference type="Proteomes" id="UP000279336">
    <property type="component" value="Unassembled WGS sequence"/>
</dbReference>
<dbReference type="AlphaFoldDB" id="A0A8B3FPK1"/>
<protein>
    <submittedName>
        <fullName evidence="1">Uncharacterized protein</fullName>
    </submittedName>
</protein>
<evidence type="ECO:0000313" key="1">
    <source>
        <dbReference type="EMBL" id="RLP05899.1"/>
    </source>
</evidence>
<gene>
    <name evidence="1" type="ORF">D7U36_13385</name>
</gene>
<reference evidence="1 2" key="1">
    <citation type="submission" date="2018-10" db="EMBL/GenBank/DDBJ databases">
        <title>Propionibacterium australiense Genome Sequencing and Assembly.</title>
        <authorList>
            <person name="Bernier A.-M."/>
            <person name="Bernard K."/>
        </authorList>
    </citation>
    <scope>NUCLEOTIDE SEQUENCE [LARGE SCALE GENOMIC DNA]</scope>
    <source>
        <strain evidence="1 2">NML98A078</strain>
    </source>
</reference>
<comment type="caution">
    <text evidence="1">The sequence shown here is derived from an EMBL/GenBank/DDBJ whole genome shotgun (WGS) entry which is preliminary data.</text>
</comment>
<proteinExistence type="predicted"/>
<feature type="non-terminal residue" evidence="1">
    <location>
        <position position="1"/>
    </location>
</feature>